<evidence type="ECO:0000313" key="4">
    <source>
        <dbReference type="Proteomes" id="UP001203069"/>
    </source>
</evidence>
<keyword evidence="2" id="KW-0732">Signal</keyword>
<dbReference type="Proteomes" id="UP001203069">
    <property type="component" value="Unassembled WGS sequence"/>
</dbReference>
<dbReference type="RefSeq" id="WP_249246058.1">
    <property type="nucleotide sequence ID" value="NZ_JAKPBZ010000115.1"/>
</dbReference>
<name>A0ABT0MYV6_9GAMM</name>
<keyword evidence="4" id="KW-1185">Reference proteome</keyword>
<organism evidence="3 4">
    <name type="scientific">Brenneria tiliae</name>
    <dbReference type="NCBI Taxonomy" id="2914984"/>
    <lineage>
        <taxon>Bacteria</taxon>
        <taxon>Pseudomonadati</taxon>
        <taxon>Pseudomonadota</taxon>
        <taxon>Gammaproteobacteria</taxon>
        <taxon>Enterobacterales</taxon>
        <taxon>Pectobacteriaceae</taxon>
        <taxon>Brenneria</taxon>
    </lineage>
</organism>
<feature type="signal peptide" evidence="2">
    <location>
        <begin position="1"/>
        <end position="30"/>
    </location>
</feature>
<gene>
    <name evidence="3" type="ORF">MFP26_20320</name>
</gene>
<sequence length="62" mass="6385">MSRITAIRKTAIAALCGLSWALGGWQAAQADTSPQREALQEKAAAQPAASAAAEGNRIPPCH</sequence>
<feature type="chain" id="PRO_5046388101" evidence="2">
    <location>
        <begin position="31"/>
        <end position="62"/>
    </location>
</feature>
<feature type="compositionally biased region" description="Low complexity" evidence="1">
    <location>
        <begin position="41"/>
        <end position="54"/>
    </location>
</feature>
<evidence type="ECO:0000313" key="3">
    <source>
        <dbReference type="EMBL" id="MCL2895019.1"/>
    </source>
</evidence>
<evidence type="ECO:0000256" key="2">
    <source>
        <dbReference type="SAM" id="SignalP"/>
    </source>
</evidence>
<feature type="region of interest" description="Disordered" evidence="1">
    <location>
        <begin position="31"/>
        <end position="62"/>
    </location>
</feature>
<dbReference type="EMBL" id="JAKPBZ010000115">
    <property type="protein sequence ID" value="MCL2895019.1"/>
    <property type="molecule type" value="Genomic_DNA"/>
</dbReference>
<comment type="caution">
    <text evidence="3">The sequence shown here is derived from an EMBL/GenBank/DDBJ whole genome shotgun (WGS) entry which is preliminary data.</text>
</comment>
<reference evidence="3 4" key="1">
    <citation type="submission" date="2022-02" db="EMBL/GenBank/DDBJ databases">
        <title>Description of Brenneria tiliae sp. nov. isolated from symptomatic Tilia x moltkei and Tilia x europaea trees in the UK.</title>
        <authorList>
            <person name="Kile H."/>
        </authorList>
    </citation>
    <scope>NUCLEOTIDE SEQUENCE [LARGE SCALE GENOMIC DNA]</scope>
    <source>
        <strain evidence="3 4">MC1SB4.1</strain>
    </source>
</reference>
<proteinExistence type="predicted"/>
<evidence type="ECO:0000256" key="1">
    <source>
        <dbReference type="SAM" id="MobiDB-lite"/>
    </source>
</evidence>
<accession>A0ABT0MYV6</accession>
<protein>
    <submittedName>
        <fullName evidence="3">Uncharacterized protein</fullName>
    </submittedName>
</protein>